<dbReference type="EMBL" id="JBHLWM010000012">
    <property type="protein sequence ID" value="MFC0243676.1"/>
    <property type="molecule type" value="Genomic_DNA"/>
</dbReference>
<comment type="caution">
    <text evidence="2">The sequence shown here is derived from an EMBL/GenBank/DDBJ whole genome shotgun (WGS) entry which is preliminary data.</text>
</comment>
<dbReference type="Pfam" id="PF11836">
    <property type="entry name" value="Phage_TAC_11"/>
    <property type="match status" value="1"/>
</dbReference>
<dbReference type="InterPro" id="IPR021791">
    <property type="entry name" value="Phage_TAC_11"/>
</dbReference>
<reference evidence="2 3" key="1">
    <citation type="submission" date="2024-09" db="EMBL/GenBank/DDBJ databases">
        <authorList>
            <person name="Sun Q."/>
            <person name="Mori K."/>
        </authorList>
    </citation>
    <scope>NUCLEOTIDE SEQUENCE [LARGE SCALE GENOMIC DNA]</scope>
    <source>
        <strain evidence="2 3">KCTC 23279</strain>
    </source>
</reference>
<feature type="compositionally biased region" description="Low complexity" evidence="1">
    <location>
        <begin position="128"/>
        <end position="140"/>
    </location>
</feature>
<feature type="compositionally biased region" description="Basic and acidic residues" evidence="1">
    <location>
        <begin position="107"/>
        <end position="120"/>
    </location>
</feature>
<evidence type="ECO:0000256" key="1">
    <source>
        <dbReference type="SAM" id="MobiDB-lite"/>
    </source>
</evidence>
<name>A0ABV6EZL4_9BRAD</name>
<protein>
    <submittedName>
        <fullName evidence="2">Gene transfer agent family protein</fullName>
    </submittedName>
</protein>
<evidence type="ECO:0000313" key="3">
    <source>
        <dbReference type="Proteomes" id="UP001589775"/>
    </source>
</evidence>
<dbReference type="RefSeq" id="WP_378392892.1">
    <property type="nucleotide sequence ID" value="NZ_JBHLWM010000012.1"/>
</dbReference>
<gene>
    <name evidence="2" type="ORF">ACFFJ6_24550</name>
</gene>
<keyword evidence="3" id="KW-1185">Reference proteome</keyword>
<evidence type="ECO:0000313" key="2">
    <source>
        <dbReference type="EMBL" id="MFC0243676.1"/>
    </source>
</evidence>
<organism evidence="2 3">
    <name type="scientific">Rhodopseudomonas telluris</name>
    <dbReference type="NCBI Taxonomy" id="644215"/>
    <lineage>
        <taxon>Bacteria</taxon>
        <taxon>Pseudomonadati</taxon>
        <taxon>Pseudomonadota</taxon>
        <taxon>Alphaproteobacteria</taxon>
        <taxon>Hyphomicrobiales</taxon>
        <taxon>Nitrobacteraceae</taxon>
        <taxon>Rhodopseudomonas</taxon>
    </lineage>
</organism>
<dbReference type="Proteomes" id="UP001589775">
    <property type="component" value="Unassembled WGS sequence"/>
</dbReference>
<feature type="region of interest" description="Disordered" evidence="1">
    <location>
        <begin position="106"/>
        <end position="140"/>
    </location>
</feature>
<accession>A0ABV6EZL4</accession>
<proteinExistence type="predicted"/>
<sequence>MSANGTRQLVWAGGEDTFCLAKVGLIFDLEDKCKAGIGVIAARLESGAYYFNDIRETIRLGLIGGGKTPEQAMAAVKNHVDGNPLAHCQLVAYYVVQAVLIGVPDDPVGRKDDDPGKEPPAEAQQTGSSTTTDASDAPKS</sequence>